<dbReference type="EMBL" id="MN739411">
    <property type="protein sequence ID" value="QHT03453.1"/>
    <property type="molecule type" value="Genomic_DNA"/>
</dbReference>
<proteinExistence type="predicted"/>
<reference evidence="1" key="1">
    <citation type="journal article" date="2020" name="Nature">
        <title>Giant virus diversity and host interactions through global metagenomics.</title>
        <authorList>
            <person name="Schulz F."/>
            <person name="Roux S."/>
            <person name="Paez-Espino D."/>
            <person name="Jungbluth S."/>
            <person name="Walsh D.A."/>
            <person name="Denef V.J."/>
            <person name="McMahon K.D."/>
            <person name="Konstantinidis K.T."/>
            <person name="Eloe-Fadrosh E.A."/>
            <person name="Kyrpides N.C."/>
            <person name="Woyke T."/>
        </authorList>
    </citation>
    <scope>NUCLEOTIDE SEQUENCE</scope>
    <source>
        <strain evidence="1">GVMAG-M-3300021079-18</strain>
    </source>
</reference>
<name>A0A6C0CGM9_9ZZZZ</name>
<protein>
    <submittedName>
        <fullName evidence="1">Uncharacterized protein</fullName>
    </submittedName>
</protein>
<dbReference type="AlphaFoldDB" id="A0A6C0CGM9"/>
<evidence type="ECO:0000313" key="1">
    <source>
        <dbReference type="EMBL" id="QHT03453.1"/>
    </source>
</evidence>
<organism evidence="1">
    <name type="scientific">viral metagenome</name>
    <dbReference type="NCBI Taxonomy" id="1070528"/>
    <lineage>
        <taxon>unclassified sequences</taxon>
        <taxon>metagenomes</taxon>
        <taxon>organismal metagenomes</taxon>
    </lineage>
</organism>
<sequence>MVTICLEDAIYLEPPYASYDTLIVKEWDESSWVDDCKNGFLNLCNLLKIKKIIFETKKDMFGVISLAWTLILPAFATPELPFLPHLRKIHSFRDQWHFVLTDLITHSRIRELSWYGNCMPQVDYSTIERIYISLRRERSKVFDHNCSIQRIKFFSEKWGPKLSYIPVHIDKHASNIRLTHEARSTFDECARWMEYNVIGWENCKSAIVIVSGLCKKQKIVNRDMIKMITTMIWETRGTKVWTE</sequence>
<accession>A0A6C0CGM9</accession>